<organism evidence="2 3">
    <name type="scientific">Nezara viridula</name>
    <name type="common">Southern green stink bug</name>
    <name type="synonym">Cimex viridulus</name>
    <dbReference type="NCBI Taxonomy" id="85310"/>
    <lineage>
        <taxon>Eukaryota</taxon>
        <taxon>Metazoa</taxon>
        <taxon>Ecdysozoa</taxon>
        <taxon>Arthropoda</taxon>
        <taxon>Hexapoda</taxon>
        <taxon>Insecta</taxon>
        <taxon>Pterygota</taxon>
        <taxon>Neoptera</taxon>
        <taxon>Paraneoptera</taxon>
        <taxon>Hemiptera</taxon>
        <taxon>Heteroptera</taxon>
        <taxon>Panheteroptera</taxon>
        <taxon>Pentatomomorpha</taxon>
        <taxon>Pentatomoidea</taxon>
        <taxon>Pentatomidae</taxon>
        <taxon>Pentatominae</taxon>
        <taxon>Nezara</taxon>
    </lineage>
</organism>
<gene>
    <name evidence="2" type="ORF">NEZAVI_LOCUS1237</name>
</gene>
<feature type="region of interest" description="Disordered" evidence="1">
    <location>
        <begin position="1"/>
        <end position="38"/>
    </location>
</feature>
<evidence type="ECO:0000313" key="2">
    <source>
        <dbReference type="EMBL" id="CAH1389955.1"/>
    </source>
</evidence>
<keyword evidence="3" id="KW-1185">Reference proteome</keyword>
<sequence length="165" mass="17931">MHNSTITKTKNTEVEETRKGGKSGEKAGSKKAEVDVVKTSTTEEIRNDLLSWFAEVKVVESESRTPPQVRPEVWEKSRGTPGEGGGRNSAEAIKHLSLPTGSHKGSQEPTPPSGGGDPVIPKCLPLRPRRESRETHIVRLTMEAISGHPRSVEGAQMKTLDCQLS</sequence>
<evidence type="ECO:0000313" key="3">
    <source>
        <dbReference type="Proteomes" id="UP001152798"/>
    </source>
</evidence>
<accession>A0A9P0H1P4</accession>
<protein>
    <submittedName>
        <fullName evidence="2">Uncharacterized protein</fullName>
    </submittedName>
</protein>
<dbReference type="EMBL" id="OV725077">
    <property type="protein sequence ID" value="CAH1389955.1"/>
    <property type="molecule type" value="Genomic_DNA"/>
</dbReference>
<name>A0A9P0H1P4_NEZVI</name>
<feature type="region of interest" description="Disordered" evidence="1">
    <location>
        <begin position="59"/>
        <end position="134"/>
    </location>
</feature>
<evidence type="ECO:0000256" key="1">
    <source>
        <dbReference type="SAM" id="MobiDB-lite"/>
    </source>
</evidence>
<reference evidence="2" key="1">
    <citation type="submission" date="2022-01" db="EMBL/GenBank/DDBJ databases">
        <authorList>
            <person name="King R."/>
        </authorList>
    </citation>
    <scope>NUCLEOTIDE SEQUENCE</scope>
</reference>
<feature type="compositionally biased region" description="Basic and acidic residues" evidence="1">
    <location>
        <begin position="10"/>
        <end position="38"/>
    </location>
</feature>
<feature type="compositionally biased region" description="Polar residues" evidence="1">
    <location>
        <begin position="99"/>
        <end position="108"/>
    </location>
</feature>
<dbReference type="AlphaFoldDB" id="A0A9P0H1P4"/>
<dbReference type="Proteomes" id="UP001152798">
    <property type="component" value="Chromosome 1"/>
</dbReference>
<proteinExistence type="predicted"/>